<proteinExistence type="predicted"/>
<reference evidence="1 2" key="1">
    <citation type="journal article" date="2020" name="Phytopathology">
        <title>Genome Sequence Resources of Colletotrichum truncatum, C. plurivorum, C. musicola, and C. sojae: Four Species Pathogenic to Soybean (Glycine max).</title>
        <authorList>
            <person name="Rogerio F."/>
            <person name="Boufleur T.R."/>
            <person name="Ciampi-Guillardi M."/>
            <person name="Sukno S.A."/>
            <person name="Thon M.R."/>
            <person name="Massola Junior N.S."/>
            <person name="Baroncelli R."/>
        </authorList>
    </citation>
    <scope>NUCLEOTIDE SEQUENCE [LARGE SCALE GENOMIC DNA]</scope>
    <source>
        <strain evidence="1 2">LFN0009</strain>
    </source>
</reference>
<keyword evidence="2" id="KW-1185">Reference proteome</keyword>
<evidence type="ECO:0000313" key="2">
    <source>
        <dbReference type="Proteomes" id="UP000652219"/>
    </source>
</evidence>
<evidence type="ECO:0000313" key="1">
    <source>
        <dbReference type="EMBL" id="KAF6815330.1"/>
    </source>
</evidence>
<protein>
    <submittedName>
        <fullName evidence="1">Uncharacterized protein</fullName>
    </submittedName>
</protein>
<gene>
    <name evidence="1" type="ORF">CSOJ01_03593</name>
</gene>
<sequence>MRVAEPFPVILHREMATQEEIHREMDDDHALGGGTREKHSTNPTGWLVVFLSRSWWASAATMQFSLFIVLATVSAALAAPAPEPVPQTSCSLAKVNQCIAQCSPRQYDCYNDTCFCAP</sequence>
<dbReference type="AlphaFoldDB" id="A0A8H6N0W1"/>
<name>A0A8H6N0W1_9PEZI</name>
<dbReference type="EMBL" id="WIGN01000036">
    <property type="protein sequence ID" value="KAF6815330.1"/>
    <property type="molecule type" value="Genomic_DNA"/>
</dbReference>
<comment type="caution">
    <text evidence="1">The sequence shown here is derived from an EMBL/GenBank/DDBJ whole genome shotgun (WGS) entry which is preliminary data.</text>
</comment>
<dbReference type="Proteomes" id="UP000652219">
    <property type="component" value="Unassembled WGS sequence"/>
</dbReference>
<organism evidence="1 2">
    <name type="scientific">Colletotrichum sojae</name>
    <dbReference type="NCBI Taxonomy" id="2175907"/>
    <lineage>
        <taxon>Eukaryota</taxon>
        <taxon>Fungi</taxon>
        <taxon>Dikarya</taxon>
        <taxon>Ascomycota</taxon>
        <taxon>Pezizomycotina</taxon>
        <taxon>Sordariomycetes</taxon>
        <taxon>Hypocreomycetidae</taxon>
        <taxon>Glomerellales</taxon>
        <taxon>Glomerellaceae</taxon>
        <taxon>Colletotrichum</taxon>
        <taxon>Colletotrichum orchidearum species complex</taxon>
    </lineage>
</organism>
<accession>A0A8H6N0W1</accession>